<evidence type="ECO:0000313" key="9">
    <source>
        <dbReference type="EMBL" id="MSU06199.1"/>
    </source>
</evidence>
<sequence length="402" mass="43553">MSIKYVLINGTIISGVASINDCAISIDDEGNIDDVIRMRRFDSTQYNDSTTKIIDVKGAYITPGLIDTHLHGIGGYGTEDCSPDSILGMSEALADFGVTSFLPTVYTDTLDKMIASTKAIVAAMGKEKGAIIEGVNLEGPFISPERIGAQAPEGLQAVNLDVFNKLYEAGEGKIVAMTIAPELKHMRTLALEAQKRGIVLLAGHTNATYENIMDGMQCGILHTTHFFNAMSRLHHRNPGCVGAIMIQQDMKAEIICDGIHVHPELIKLLLREKPVSNIVMVTDSLKPTMQKKGELTANGVPALLKDGAFVSRDNPDLFLGSSLTLLKGIENMVSWGIPIDQVIQMASSNPARIYNFTHKGALIPGYKANITIINKDFSLGGLFINGELKRGLLSKEFVNVVR</sequence>
<feature type="binding site" evidence="7">
    <location>
        <position position="138"/>
    </location>
    <ligand>
        <name>Zn(2+)</name>
        <dbReference type="ChEBI" id="CHEBI:29105"/>
    </ligand>
</feature>
<dbReference type="InterPro" id="IPR011059">
    <property type="entry name" value="Metal-dep_hydrolase_composite"/>
</dbReference>
<feature type="domain" description="Amidohydrolase-related" evidence="8">
    <location>
        <begin position="60"/>
        <end position="388"/>
    </location>
</feature>
<gene>
    <name evidence="9" type="primary">nagA</name>
    <name evidence="9" type="ORF">FYJ80_05330</name>
</gene>
<keyword evidence="2 7" id="KW-0479">Metal-binding</keyword>
<dbReference type="SUPFAM" id="SSF51338">
    <property type="entry name" value="Composite domain of metallo-dependent hydrolases"/>
    <property type="match status" value="1"/>
</dbReference>
<dbReference type="PANTHER" id="PTHR11113:SF14">
    <property type="entry name" value="N-ACETYLGLUCOSAMINE-6-PHOSPHATE DEACETYLASE"/>
    <property type="match status" value="1"/>
</dbReference>
<evidence type="ECO:0000256" key="7">
    <source>
        <dbReference type="PIRSR" id="PIRSR038994-3"/>
    </source>
</evidence>
<dbReference type="GO" id="GO:0046872">
    <property type="term" value="F:metal ion binding"/>
    <property type="evidence" value="ECO:0007669"/>
    <property type="project" value="UniProtKB-KW"/>
</dbReference>
<organism evidence="9 10">
    <name type="scientific">Bullifex porci</name>
    <dbReference type="NCBI Taxonomy" id="2606638"/>
    <lineage>
        <taxon>Bacteria</taxon>
        <taxon>Pseudomonadati</taxon>
        <taxon>Spirochaetota</taxon>
        <taxon>Spirochaetia</taxon>
        <taxon>Spirochaetales</taxon>
        <taxon>Spirochaetaceae</taxon>
        <taxon>Bullifex</taxon>
    </lineage>
</organism>
<dbReference type="InterPro" id="IPR006680">
    <property type="entry name" value="Amidohydro-rel"/>
</dbReference>
<keyword evidence="3 5" id="KW-0378">Hydrolase</keyword>
<evidence type="ECO:0000313" key="10">
    <source>
        <dbReference type="Proteomes" id="UP000460549"/>
    </source>
</evidence>
<proteinExistence type="inferred from homology"/>
<dbReference type="AlphaFoldDB" id="A0A7X2TQ80"/>
<dbReference type="GO" id="GO:0008448">
    <property type="term" value="F:N-acetylglucosamine-6-phosphate deacetylase activity"/>
    <property type="evidence" value="ECO:0007669"/>
    <property type="project" value="UniProtKB-EC"/>
</dbReference>
<keyword evidence="10" id="KW-1185">Reference proteome</keyword>
<protein>
    <submittedName>
        <fullName evidence="9">N-acetylglucosamine-6-phosphate deacetylase</fullName>
        <ecNumber evidence="9">3.5.1.25</ecNumber>
    </submittedName>
</protein>
<dbReference type="InterPro" id="IPR032466">
    <property type="entry name" value="Metal_Hydrolase"/>
</dbReference>
<dbReference type="Proteomes" id="UP000460549">
    <property type="component" value="Unassembled WGS sequence"/>
</dbReference>
<dbReference type="Pfam" id="PF01979">
    <property type="entry name" value="Amidohydro_1"/>
    <property type="match status" value="1"/>
</dbReference>
<evidence type="ECO:0000256" key="4">
    <source>
        <dbReference type="ARBA" id="ARBA00023277"/>
    </source>
</evidence>
<dbReference type="PANTHER" id="PTHR11113">
    <property type="entry name" value="N-ACETYLGLUCOSAMINE-6-PHOSPHATE DEACETYLASE"/>
    <property type="match status" value="1"/>
</dbReference>
<evidence type="ECO:0000259" key="8">
    <source>
        <dbReference type="Pfam" id="PF01979"/>
    </source>
</evidence>
<dbReference type="PIRSF" id="PIRSF038994">
    <property type="entry name" value="NagA"/>
    <property type="match status" value="1"/>
</dbReference>
<comment type="similarity">
    <text evidence="1 5">Belongs to the metallo-dependent hydrolases superfamily. NagA family.</text>
</comment>
<dbReference type="RefSeq" id="WP_154425173.1">
    <property type="nucleotide sequence ID" value="NZ_VUNN01000008.1"/>
</dbReference>
<dbReference type="EMBL" id="VUNN01000008">
    <property type="protein sequence ID" value="MSU06199.1"/>
    <property type="molecule type" value="Genomic_DNA"/>
</dbReference>
<dbReference type="Gene3D" id="2.30.40.10">
    <property type="entry name" value="Urease, subunit C, domain 1"/>
    <property type="match status" value="1"/>
</dbReference>
<feature type="active site" description="Proton donor/acceptor" evidence="6">
    <location>
        <position position="283"/>
    </location>
</feature>
<dbReference type="SUPFAM" id="SSF51556">
    <property type="entry name" value="Metallo-dependent hydrolases"/>
    <property type="match status" value="1"/>
</dbReference>
<evidence type="ECO:0000256" key="2">
    <source>
        <dbReference type="ARBA" id="ARBA00022723"/>
    </source>
</evidence>
<comment type="cofactor">
    <cofactor evidence="7">
        <name>a divalent metal cation</name>
        <dbReference type="ChEBI" id="CHEBI:60240"/>
    </cofactor>
    <text evidence="7">Binds 1 divalent metal cation per subunit.</text>
</comment>
<feature type="binding site" evidence="7">
    <location>
        <position position="225"/>
    </location>
    <ligand>
        <name>Zn(2+)</name>
        <dbReference type="ChEBI" id="CHEBI:29105"/>
    </ligand>
</feature>
<evidence type="ECO:0000256" key="6">
    <source>
        <dbReference type="PIRSR" id="PIRSR038994-1"/>
    </source>
</evidence>
<name>A0A7X2TQ80_9SPIO</name>
<dbReference type="EC" id="3.5.1.25" evidence="9"/>
<keyword evidence="4 5" id="KW-0119">Carbohydrate metabolism</keyword>
<evidence type="ECO:0000256" key="1">
    <source>
        <dbReference type="ARBA" id="ARBA00010716"/>
    </source>
</evidence>
<reference evidence="9 10" key="1">
    <citation type="submission" date="2019-08" db="EMBL/GenBank/DDBJ databases">
        <title>In-depth cultivation of the pig gut microbiome towards novel bacterial diversity and tailored functional studies.</title>
        <authorList>
            <person name="Wylensek D."/>
            <person name="Hitch T.C.A."/>
            <person name="Clavel T."/>
        </authorList>
    </citation>
    <scope>NUCLEOTIDE SEQUENCE [LARGE SCALE GENOMIC DNA]</scope>
    <source>
        <strain evidence="9 10">NM-380-WT-3C1</strain>
    </source>
</reference>
<dbReference type="GO" id="GO:0006046">
    <property type="term" value="P:N-acetylglucosamine catabolic process"/>
    <property type="evidence" value="ECO:0007669"/>
    <property type="project" value="TreeGrafter"/>
</dbReference>
<accession>A0A7X2TQ80</accession>
<feature type="binding site" evidence="7">
    <location>
        <position position="204"/>
    </location>
    <ligand>
        <name>Zn(2+)</name>
        <dbReference type="ChEBI" id="CHEBI:29105"/>
    </ligand>
</feature>
<dbReference type="NCBIfam" id="TIGR00221">
    <property type="entry name" value="nagA"/>
    <property type="match status" value="1"/>
</dbReference>
<dbReference type="Gene3D" id="3.20.20.140">
    <property type="entry name" value="Metal-dependent hydrolases"/>
    <property type="match status" value="1"/>
</dbReference>
<evidence type="ECO:0000256" key="5">
    <source>
        <dbReference type="PIRNR" id="PIRNR038994"/>
    </source>
</evidence>
<dbReference type="CDD" id="cd00854">
    <property type="entry name" value="NagA"/>
    <property type="match status" value="1"/>
</dbReference>
<dbReference type="InterPro" id="IPR003764">
    <property type="entry name" value="GlcNAc_6-P_deAcase"/>
</dbReference>
<comment type="caution">
    <text evidence="9">The sequence shown here is derived from an EMBL/GenBank/DDBJ whole genome shotgun (WGS) entry which is preliminary data.</text>
</comment>
<evidence type="ECO:0000256" key="3">
    <source>
        <dbReference type="ARBA" id="ARBA00022801"/>
    </source>
</evidence>